<dbReference type="InterPro" id="IPR009908">
    <property type="entry name" value="Methylamine_util_MauE"/>
</dbReference>
<evidence type="ECO:0000313" key="8">
    <source>
        <dbReference type="EMBL" id="OXA87335.1"/>
    </source>
</evidence>
<dbReference type="STRING" id="991.IW20_22220"/>
<gene>
    <name evidence="8" type="ORF">B0A62_22920</name>
    <name evidence="7" type="ORF">IW20_22220</name>
</gene>
<evidence type="ECO:0000256" key="2">
    <source>
        <dbReference type="ARBA" id="ARBA00022692"/>
    </source>
</evidence>
<dbReference type="UniPathway" id="UPA00895"/>
<evidence type="ECO:0000313" key="9">
    <source>
        <dbReference type="Proteomes" id="UP000028712"/>
    </source>
</evidence>
<sequence length="506" mass="58564">MNSRRSIKNLVIQLVSYLYVLLFVYAAISKLLDFENFHVQLSQSPLLSAFSSWIAVLVPIAELLTAILLITSRFRLWGLYFSLILMEMFTVYIFIILHFSSFIPCSCGGVLEKMSWNVHLLFNLTFIILAVLTILLSSNGGERKYTFKSYLKPIRLICFCLVFSVVSVTLLFLSSENIMHYNNPFIRRYPVHAAEFIYEIDLKFNSYYFAGSDEKKVYLGNYTNPSQVLLIDNKNKQIKRVRISFSPNKIPFKNISIAVRDSSFYLFDGSVPKYFQGSLKNWKINNDFDGFPYFTKALPLDDFSAVFRSNNAKNAANVLGIYNTSDTSGRIKYKRDLLERQTDGIFDTDGMLLYSPKLKKIVYLYYYRNEFIIADKLGNLSYRGHTIDTIKNVKIKTASLNNDKERTISSPVYIVNAHSAVYQNLLFVNSKIKGKNEIDKLWERSSIIDLYDIKTNKYLLSFPVYHIGKKRLRSLTITEENLYALIDKTLVVYKFSDIIKKEISSH</sequence>
<dbReference type="Proteomes" id="UP000028712">
    <property type="component" value="Unassembled WGS sequence"/>
</dbReference>
<keyword evidence="10" id="KW-1185">Reference proteome</keyword>
<evidence type="ECO:0000256" key="3">
    <source>
        <dbReference type="ARBA" id="ARBA00022989"/>
    </source>
</evidence>
<evidence type="ECO:0000256" key="5">
    <source>
        <dbReference type="SAM" id="Phobius"/>
    </source>
</evidence>
<keyword evidence="4 5" id="KW-0472">Membrane</keyword>
<feature type="transmembrane region" description="Helical" evidence="5">
    <location>
        <begin position="77"/>
        <end position="100"/>
    </location>
</feature>
<keyword evidence="2 5" id="KW-0812">Transmembrane</keyword>
<evidence type="ECO:0000259" key="6">
    <source>
        <dbReference type="Pfam" id="PF07291"/>
    </source>
</evidence>
<feature type="transmembrane region" description="Helical" evidence="5">
    <location>
        <begin position="120"/>
        <end position="141"/>
    </location>
</feature>
<dbReference type="AlphaFoldDB" id="A0A085ZZG6"/>
<comment type="caution">
    <text evidence="7">The sequence shown here is derived from an EMBL/GenBank/DDBJ whole genome shotgun (WGS) entry which is preliminary data.</text>
</comment>
<proteinExistence type="predicted"/>
<dbReference type="Pfam" id="PF07291">
    <property type="entry name" value="MauE"/>
    <property type="match status" value="1"/>
</dbReference>
<protein>
    <recommendedName>
        <fullName evidence="6">Methylamine utilisation protein MauE domain-containing protein</fullName>
    </recommendedName>
</protein>
<dbReference type="eggNOG" id="ENOG502Z9VN">
    <property type="taxonomic scope" value="Bacteria"/>
</dbReference>
<dbReference type="GO" id="GO:0016020">
    <property type="term" value="C:membrane"/>
    <property type="evidence" value="ECO:0007669"/>
    <property type="project" value="UniProtKB-SubCell"/>
</dbReference>
<evidence type="ECO:0000256" key="4">
    <source>
        <dbReference type="ARBA" id="ARBA00023136"/>
    </source>
</evidence>
<dbReference type="OrthoDB" id="673785at2"/>
<comment type="subcellular location">
    <subcellularLocation>
        <location evidence="1">Membrane</location>
        <topology evidence="1">Multi-pass membrane protein</topology>
    </subcellularLocation>
</comment>
<dbReference type="GO" id="GO:0030416">
    <property type="term" value="P:methylamine metabolic process"/>
    <property type="evidence" value="ECO:0007669"/>
    <property type="project" value="InterPro"/>
</dbReference>
<reference evidence="7 9" key="1">
    <citation type="submission" date="2014-07" db="EMBL/GenBank/DDBJ databases">
        <title>Genome of Flavobacterium hydatis DSM 2063.</title>
        <authorList>
            <person name="Pipes S.E."/>
            <person name="Stropko S.J."/>
            <person name="Newman J.D."/>
        </authorList>
    </citation>
    <scope>NUCLEOTIDE SEQUENCE [LARGE SCALE GENOMIC DNA]</scope>
    <source>
        <strain evidence="7 9">DSM 2063</strain>
    </source>
</reference>
<name>A0A085ZZG6_FLAHY</name>
<evidence type="ECO:0000256" key="1">
    <source>
        <dbReference type="ARBA" id="ARBA00004141"/>
    </source>
</evidence>
<reference evidence="8 10" key="2">
    <citation type="submission" date="2016-11" db="EMBL/GenBank/DDBJ databases">
        <title>Whole genomes of Flavobacteriaceae.</title>
        <authorList>
            <person name="Stine C."/>
            <person name="Li C."/>
            <person name="Tadesse D."/>
        </authorList>
    </citation>
    <scope>NUCLEOTIDE SEQUENCE [LARGE SCALE GENOMIC DNA]</scope>
    <source>
        <strain evidence="8 10">ATCC 29551</strain>
    </source>
</reference>
<feature type="transmembrane region" description="Helical" evidence="5">
    <location>
        <begin position="50"/>
        <end position="70"/>
    </location>
</feature>
<dbReference type="Proteomes" id="UP000198424">
    <property type="component" value="Unassembled WGS sequence"/>
</dbReference>
<evidence type="ECO:0000313" key="7">
    <source>
        <dbReference type="EMBL" id="KFF09830.1"/>
    </source>
</evidence>
<feature type="domain" description="Methylamine utilisation protein MauE" evidence="6">
    <location>
        <begin position="9"/>
        <end position="135"/>
    </location>
</feature>
<feature type="transmembrane region" description="Helical" evidence="5">
    <location>
        <begin position="153"/>
        <end position="173"/>
    </location>
</feature>
<dbReference type="EMBL" id="JPRM01000045">
    <property type="protein sequence ID" value="KFF09830.1"/>
    <property type="molecule type" value="Genomic_DNA"/>
</dbReference>
<keyword evidence="3 5" id="KW-1133">Transmembrane helix</keyword>
<evidence type="ECO:0000313" key="10">
    <source>
        <dbReference type="Proteomes" id="UP000198424"/>
    </source>
</evidence>
<accession>A0A085ZZG6</accession>
<dbReference type="RefSeq" id="WP_035627439.1">
    <property type="nucleotide sequence ID" value="NZ_JBEWQG010000037.1"/>
</dbReference>
<dbReference type="EMBL" id="MUGY01000040">
    <property type="protein sequence ID" value="OXA87335.1"/>
    <property type="molecule type" value="Genomic_DNA"/>
</dbReference>
<organism evidence="7 9">
    <name type="scientific">Flavobacterium hydatis</name>
    <name type="common">Cytophaga aquatilis</name>
    <dbReference type="NCBI Taxonomy" id="991"/>
    <lineage>
        <taxon>Bacteria</taxon>
        <taxon>Pseudomonadati</taxon>
        <taxon>Bacteroidota</taxon>
        <taxon>Flavobacteriia</taxon>
        <taxon>Flavobacteriales</taxon>
        <taxon>Flavobacteriaceae</taxon>
        <taxon>Flavobacterium</taxon>
    </lineage>
</organism>